<feature type="region of interest" description="Disordered" evidence="1">
    <location>
        <begin position="626"/>
        <end position="687"/>
    </location>
</feature>
<feature type="region of interest" description="Disordered" evidence="1">
    <location>
        <begin position="704"/>
        <end position="752"/>
    </location>
</feature>
<gene>
    <name evidence="2" type="ORF">HYDPIDRAFT_34731</name>
</gene>
<proteinExistence type="predicted"/>
<keyword evidence="3" id="KW-1185">Reference proteome</keyword>
<evidence type="ECO:0000256" key="1">
    <source>
        <dbReference type="SAM" id="MobiDB-lite"/>
    </source>
</evidence>
<feature type="compositionally biased region" description="Basic residues" evidence="1">
    <location>
        <begin position="165"/>
        <end position="181"/>
    </location>
</feature>
<evidence type="ECO:0008006" key="4">
    <source>
        <dbReference type="Google" id="ProtNLM"/>
    </source>
</evidence>
<dbReference type="OrthoDB" id="3243290at2759"/>
<feature type="compositionally biased region" description="Acidic residues" evidence="1">
    <location>
        <begin position="644"/>
        <end position="673"/>
    </location>
</feature>
<evidence type="ECO:0000313" key="2">
    <source>
        <dbReference type="EMBL" id="KIJ57859.1"/>
    </source>
</evidence>
<accession>A0A0C9UXU4</accession>
<feature type="region of interest" description="Disordered" evidence="1">
    <location>
        <begin position="67"/>
        <end position="104"/>
    </location>
</feature>
<protein>
    <recommendedName>
        <fullName evidence="4">Ubiquitin-like protease family profile domain-containing protein</fullName>
    </recommendedName>
</protein>
<feature type="compositionally biased region" description="Acidic residues" evidence="1">
    <location>
        <begin position="726"/>
        <end position="744"/>
    </location>
</feature>
<organism evidence="2 3">
    <name type="scientific">Hydnomerulius pinastri MD-312</name>
    <dbReference type="NCBI Taxonomy" id="994086"/>
    <lineage>
        <taxon>Eukaryota</taxon>
        <taxon>Fungi</taxon>
        <taxon>Dikarya</taxon>
        <taxon>Basidiomycota</taxon>
        <taxon>Agaricomycotina</taxon>
        <taxon>Agaricomycetes</taxon>
        <taxon>Agaricomycetidae</taxon>
        <taxon>Boletales</taxon>
        <taxon>Boletales incertae sedis</taxon>
        <taxon>Leucogyrophana</taxon>
    </lineage>
</organism>
<feature type="compositionally biased region" description="Low complexity" evidence="1">
    <location>
        <begin position="91"/>
        <end position="104"/>
    </location>
</feature>
<feature type="compositionally biased region" description="Polar residues" evidence="1">
    <location>
        <begin position="137"/>
        <end position="150"/>
    </location>
</feature>
<reference evidence="2 3" key="1">
    <citation type="submission" date="2014-04" db="EMBL/GenBank/DDBJ databases">
        <title>Evolutionary Origins and Diversification of the Mycorrhizal Mutualists.</title>
        <authorList>
            <consortium name="DOE Joint Genome Institute"/>
            <consortium name="Mycorrhizal Genomics Consortium"/>
            <person name="Kohler A."/>
            <person name="Kuo A."/>
            <person name="Nagy L.G."/>
            <person name="Floudas D."/>
            <person name="Copeland A."/>
            <person name="Barry K.W."/>
            <person name="Cichocki N."/>
            <person name="Veneault-Fourrey C."/>
            <person name="LaButti K."/>
            <person name="Lindquist E.A."/>
            <person name="Lipzen A."/>
            <person name="Lundell T."/>
            <person name="Morin E."/>
            <person name="Murat C."/>
            <person name="Riley R."/>
            <person name="Ohm R."/>
            <person name="Sun H."/>
            <person name="Tunlid A."/>
            <person name="Henrissat B."/>
            <person name="Grigoriev I.V."/>
            <person name="Hibbett D.S."/>
            <person name="Martin F."/>
        </authorList>
    </citation>
    <scope>NUCLEOTIDE SEQUENCE [LARGE SCALE GENOMIC DNA]</scope>
    <source>
        <strain evidence="2 3">MD-312</strain>
    </source>
</reference>
<feature type="compositionally biased region" description="Basic residues" evidence="1">
    <location>
        <begin position="236"/>
        <end position="254"/>
    </location>
</feature>
<dbReference type="AlphaFoldDB" id="A0A0C9UXU4"/>
<dbReference type="HOGENOM" id="CLU_288364_0_0_1"/>
<sequence>MLPDDMDIDFSMYSPNSSMDVDDSTQVTIDAILSCGILSHNSVSASEDVDMDIDSTQNMLGAIMSSGILTPRSDAPGTPDSVTMSIGGGWPSPSGSSAQRSSGSADLRNLLTSCGILSTTAPAGKQLSRQPGIRTRTAVNQKASLQPRRNTSSDEEQVPQPPVQKRGRGRPPKRRPGRNKKGTIPVVPETAGKQARPALHEPEHSTNVPDTEETAPPATSSEEEEAPPASMPPPVQKRRRGRPPKRQRGRKPKAKPTLPTETDSSDSQAKRSPPPKESLPRQRVTDEEEDFPFPVRPDSPNSSSGSEYTELPPVPRSPFPELSPERPPLVDIAREDIGARVMAKPALWTNTYEELHSLNDKCWIDISVASYYLASIWHEAHGNTAIRFAHAEAVKVFFDQQGQAIEPSLEEMAQFMHDHYIPLNAECPLTPIAFLVHAHQHFFAVIFDYANHTAYILGKCINPEEPAGNQDWNTWDGPHYWLKVARLHLWDAGDPTDVRVFSRDWPQNGYDCGPTACAVLQRCLQDGLERTWRSLLEPNAELPCGHILRQVMLAVVKARCLTSYRDYMHFRTNPPLHWDEMDVDEATLNRFASGGNIQRDNNILRTLIVASNSCRMCRQLQRTVSDARGCSSKKSTSEAQQEREQEEEMQGEVEEVEDPEVVEDREREEEEENRDVPSIAKKGGSRERSRALLALLKNHKVLQGARDRHALRPRAIGSGGKKRMEENEEDGENGDEEGQEEGEPGEGIPMQVDHDVQGQRSNAAQASRKRVKGWHLGSLQRFPRRTEPVPLPSYRGQRFLERDYNFDKYDHGPTIEMLQPPEVYSIFALPYESMTKCTAWTMWRDHGYRLLPSSFQMFYLGPPIKIMEHVMTIGEVEGYPMEQVSDRVTGDYQLGRSGAPTQGSKVNVHDVEIMSASEMLYCAGEVANWPNISRDGHNTFVRGRLSIPDEEEKYICVDLEKDGLDFNEHQIDVSVDIDSIIWTTKEFVCRDSIGVHMTPVYTSKPGIFKHNHVYVDVLIPQSEWDQQQLGRRTEWLSKKFPMTAIPHTLIGRLGSASVPLLDVVRT</sequence>
<dbReference type="Proteomes" id="UP000053820">
    <property type="component" value="Unassembled WGS sequence"/>
</dbReference>
<dbReference type="EMBL" id="KN840079">
    <property type="protein sequence ID" value="KIJ57859.1"/>
    <property type="molecule type" value="Genomic_DNA"/>
</dbReference>
<evidence type="ECO:0000313" key="3">
    <source>
        <dbReference type="Proteomes" id="UP000053820"/>
    </source>
</evidence>
<name>A0A0C9UXU4_9AGAM</name>
<feature type="region of interest" description="Disordered" evidence="1">
    <location>
        <begin position="122"/>
        <end position="327"/>
    </location>
</feature>